<evidence type="ECO:0000313" key="3">
    <source>
        <dbReference type="Proteomes" id="UP000198688"/>
    </source>
</evidence>
<organism evidence="2 3">
    <name type="scientific">Actinoplanes derwentensis</name>
    <dbReference type="NCBI Taxonomy" id="113562"/>
    <lineage>
        <taxon>Bacteria</taxon>
        <taxon>Bacillati</taxon>
        <taxon>Actinomycetota</taxon>
        <taxon>Actinomycetes</taxon>
        <taxon>Micromonosporales</taxon>
        <taxon>Micromonosporaceae</taxon>
        <taxon>Actinoplanes</taxon>
    </lineage>
</organism>
<reference evidence="2 3" key="1">
    <citation type="submission" date="2016-10" db="EMBL/GenBank/DDBJ databases">
        <authorList>
            <person name="de Groot N.N."/>
        </authorList>
    </citation>
    <scope>NUCLEOTIDE SEQUENCE [LARGE SCALE GENOMIC DNA]</scope>
    <source>
        <strain evidence="2 3">DSM 43941</strain>
    </source>
</reference>
<dbReference type="STRING" id="113562.SAMN04489716_6543"/>
<dbReference type="GO" id="GO:0016990">
    <property type="term" value="F:arginine deiminase activity"/>
    <property type="evidence" value="ECO:0007669"/>
    <property type="project" value="TreeGrafter"/>
</dbReference>
<accession>A0A1H2CR54</accession>
<dbReference type="PANTHER" id="PTHR47271:SF2">
    <property type="entry name" value="ARGININE DEIMINASE"/>
    <property type="match status" value="1"/>
</dbReference>
<dbReference type="Proteomes" id="UP000198688">
    <property type="component" value="Chromosome I"/>
</dbReference>
<keyword evidence="2" id="KW-0378">Hydrolase</keyword>
<sequence length="540" mass="59104">MSLAHRGFGIEKSWYGLDGFSQPASNHRATRRRPDRHTDGSDAVPADTPIDLARLSMDLRDALGRGFFSYDVSDQATLTIPGYSELSDAARRWWNFDIFPGWQRYTDAPLPVVCARQWLGAHRAIVRDLTPDAAEAIIRIRFEDLLNPMTRAATLTRIHRFARLPDPPPARPYAAGDGDRGAHSGPVADGRCRRPRRRHRSRSDGDRWGARSLHGHKSMVTPPSPVPAAYHGPGWRDRPGTLAEEITDGWPWASMRVHREYDTLTDVALHTPTAHALTAGGPDEMQHLGRMDATALPRDMDRLARPIRPSVSACTSCRTRPGSLAGGNAMYVRDLFWMTGEGALISRMASPARTGEELQAQELCTWLHIPVLRTISGAALFEGADALWLRPDLVAVGIGRRTNRAGAESIAEEAHRQGAETVFLDVPAGIQHLLGTMQVLDADLLAIRSERLDPDGQHRLLEHGFDLIDVPETPEVVNGYAFNFVVIGTRRVVMTDGSGDLRAVLAARGVDCAAVVAVPELFRGAGGIACATGILARRSC</sequence>
<keyword evidence="3" id="KW-1185">Reference proteome</keyword>
<dbReference type="GO" id="GO:0019546">
    <property type="term" value="P:L-arginine deiminase pathway"/>
    <property type="evidence" value="ECO:0007669"/>
    <property type="project" value="TreeGrafter"/>
</dbReference>
<gene>
    <name evidence="2" type="ORF">SAMN04489716_6543</name>
</gene>
<evidence type="ECO:0000313" key="2">
    <source>
        <dbReference type="EMBL" id="SDT72998.1"/>
    </source>
</evidence>
<dbReference type="AlphaFoldDB" id="A0A1H2CR54"/>
<proteinExistence type="predicted"/>
<dbReference type="EMBL" id="LT629758">
    <property type="protein sequence ID" value="SDT72998.1"/>
    <property type="molecule type" value="Genomic_DNA"/>
</dbReference>
<dbReference type="Gene3D" id="3.75.10.10">
    <property type="entry name" value="L-arginine/glycine Amidinotransferase, Chain A"/>
    <property type="match status" value="1"/>
</dbReference>
<dbReference type="SUPFAM" id="SSF55909">
    <property type="entry name" value="Pentein"/>
    <property type="match status" value="1"/>
</dbReference>
<dbReference type="Pfam" id="PF02274">
    <property type="entry name" value="ADI"/>
    <property type="match status" value="1"/>
</dbReference>
<dbReference type="OrthoDB" id="9807502at2"/>
<feature type="region of interest" description="Disordered" evidence="1">
    <location>
        <begin position="24"/>
        <end position="45"/>
    </location>
</feature>
<evidence type="ECO:0000256" key="1">
    <source>
        <dbReference type="SAM" id="MobiDB-lite"/>
    </source>
</evidence>
<dbReference type="PANTHER" id="PTHR47271">
    <property type="entry name" value="ARGININE DEIMINASE"/>
    <property type="match status" value="1"/>
</dbReference>
<feature type="region of interest" description="Disordered" evidence="1">
    <location>
        <begin position="166"/>
        <end position="225"/>
    </location>
</feature>
<name>A0A1H2CR54_9ACTN</name>
<dbReference type="RefSeq" id="WP_092549810.1">
    <property type="nucleotide sequence ID" value="NZ_BOMJ01000094.1"/>
</dbReference>
<protein>
    <submittedName>
        <fullName evidence="2">N-Dimethylarginine dimethylaminohydrolase</fullName>
    </submittedName>
</protein>